<dbReference type="EMBL" id="NHMK01000009">
    <property type="protein sequence ID" value="OWL97591.1"/>
    <property type="molecule type" value="Genomic_DNA"/>
</dbReference>
<dbReference type="PANTHER" id="PTHR30055:SF234">
    <property type="entry name" value="HTH-TYPE TRANSCRIPTIONAL REGULATOR BETI"/>
    <property type="match status" value="1"/>
</dbReference>
<evidence type="ECO:0000313" key="7">
    <source>
        <dbReference type="EMBL" id="OWL97591.1"/>
    </source>
</evidence>
<evidence type="ECO:0000313" key="8">
    <source>
        <dbReference type="Proteomes" id="UP000197208"/>
    </source>
</evidence>
<dbReference type="PRINTS" id="PR00455">
    <property type="entry name" value="HTHTETR"/>
</dbReference>
<gene>
    <name evidence="7" type="ORF">CBQ26_04760</name>
</gene>
<evidence type="ECO:0000256" key="2">
    <source>
        <dbReference type="ARBA" id="ARBA00023125"/>
    </source>
</evidence>
<evidence type="ECO:0000259" key="6">
    <source>
        <dbReference type="PROSITE" id="PS50977"/>
    </source>
</evidence>
<dbReference type="RefSeq" id="WP_088247405.1">
    <property type="nucleotide sequence ID" value="NZ_BNAM01000010.1"/>
</dbReference>
<reference evidence="7 8" key="1">
    <citation type="submission" date="2017-05" db="EMBL/GenBank/DDBJ databases">
        <title>De novo genome assembly of Deniococcus indicus strain DR1.</title>
        <authorList>
            <person name="Chauhan D."/>
            <person name="Yennamalli R.M."/>
            <person name="Priyadarshini R."/>
        </authorList>
    </citation>
    <scope>NUCLEOTIDE SEQUENCE [LARGE SCALE GENOMIC DNA]</scope>
    <source>
        <strain evidence="7 8">DR1</strain>
    </source>
</reference>
<feature type="region of interest" description="Disordered" evidence="5">
    <location>
        <begin position="1"/>
        <end position="23"/>
    </location>
</feature>
<dbReference type="PROSITE" id="PS50977">
    <property type="entry name" value="HTH_TETR_2"/>
    <property type="match status" value="1"/>
</dbReference>
<dbReference type="GO" id="GO:0000976">
    <property type="term" value="F:transcription cis-regulatory region binding"/>
    <property type="evidence" value="ECO:0007669"/>
    <property type="project" value="TreeGrafter"/>
</dbReference>
<dbReference type="Pfam" id="PF00440">
    <property type="entry name" value="TetR_N"/>
    <property type="match status" value="1"/>
</dbReference>
<dbReference type="Proteomes" id="UP000197208">
    <property type="component" value="Unassembled WGS sequence"/>
</dbReference>
<evidence type="ECO:0000256" key="4">
    <source>
        <dbReference type="PROSITE-ProRule" id="PRU00335"/>
    </source>
</evidence>
<dbReference type="PROSITE" id="PS01081">
    <property type="entry name" value="HTH_TETR_1"/>
    <property type="match status" value="1"/>
</dbReference>
<dbReference type="InterPro" id="IPR001647">
    <property type="entry name" value="HTH_TetR"/>
</dbReference>
<dbReference type="InterPro" id="IPR009057">
    <property type="entry name" value="Homeodomain-like_sf"/>
</dbReference>
<sequence>MNTHSDKGERAKRTSPRPADDPQRRATILHAAQTCFAQDGFHRTTMRAVARQAGLAEGTLYHHFRGKDDLLLGLFGALGEQARASLDPAALAALNLRDFLRAFLAAPLAALAQDEAGLLRVILSEGLIRRDLGRAFADGLTGTAALGAQALAERPELRGVDTGELLRTGLTLVLGHTVQGALSGDPLPDPQVTAARMADVLLALVAAERA</sequence>
<name>A0A246BPK7_9DEIO</name>
<keyword evidence="2 4" id="KW-0238">DNA-binding</keyword>
<dbReference type="AlphaFoldDB" id="A0A246BPK7"/>
<dbReference type="OrthoDB" id="9808189at2"/>
<dbReference type="InterPro" id="IPR023772">
    <property type="entry name" value="DNA-bd_HTH_TetR-type_CS"/>
</dbReference>
<dbReference type="GO" id="GO:0003700">
    <property type="term" value="F:DNA-binding transcription factor activity"/>
    <property type="evidence" value="ECO:0007669"/>
    <property type="project" value="TreeGrafter"/>
</dbReference>
<organism evidence="7 8">
    <name type="scientific">Deinococcus indicus</name>
    <dbReference type="NCBI Taxonomy" id="223556"/>
    <lineage>
        <taxon>Bacteria</taxon>
        <taxon>Thermotogati</taxon>
        <taxon>Deinococcota</taxon>
        <taxon>Deinococci</taxon>
        <taxon>Deinococcales</taxon>
        <taxon>Deinococcaceae</taxon>
        <taxon>Deinococcus</taxon>
    </lineage>
</organism>
<protein>
    <recommendedName>
        <fullName evidence="6">HTH tetR-type domain-containing protein</fullName>
    </recommendedName>
</protein>
<dbReference type="Gene3D" id="1.10.357.10">
    <property type="entry name" value="Tetracycline Repressor, domain 2"/>
    <property type="match status" value="1"/>
</dbReference>
<keyword evidence="8" id="KW-1185">Reference proteome</keyword>
<dbReference type="InterPro" id="IPR050109">
    <property type="entry name" value="HTH-type_TetR-like_transc_reg"/>
</dbReference>
<feature type="domain" description="HTH tetR-type" evidence="6">
    <location>
        <begin position="22"/>
        <end position="82"/>
    </location>
</feature>
<evidence type="ECO:0000256" key="5">
    <source>
        <dbReference type="SAM" id="MobiDB-lite"/>
    </source>
</evidence>
<keyword evidence="3" id="KW-0804">Transcription</keyword>
<accession>A0A246BPK7</accession>
<feature type="DNA-binding region" description="H-T-H motif" evidence="4">
    <location>
        <begin position="45"/>
        <end position="64"/>
    </location>
</feature>
<proteinExistence type="predicted"/>
<dbReference type="SUPFAM" id="SSF46689">
    <property type="entry name" value="Homeodomain-like"/>
    <property type="match status" value="1"/>
</dbReference>
<keyword evidence="1" id="KW-0805">Transcription regulation</keyword>
<evidence type="ECO:0000256" key="3">
    <source>
        <dbReference type="ARBA" id="ARBA00023163"/>
    </source>
</evidence>
<dbReference type="PANTHER" id="PTHR30055">
    <property type="entry name" value="HTH-TYPE TRANSCRIPTIONAL REGULATOR RUTR"/>
    <property type="match status" value="1"/>
</dbReference>
<comment type="caution">
    <text evidence="7">The sequence shown here is derived from an EMBL/GenBank/DDBJ whole genome shotgun (WGS) entry which is preliminary data.</text>
</comment>
<evidence type="ECO:0000256" key="1">
    <source>
        <dbReference type="ARBA" id="ARBA00023015"/>
    </source>
</evidence>